<sequence length="248" mass="27793">MKLNKVEPKYISKSNPRIGLITLGSDFRIEKDFNNVIYGRDVDLYVNRIHCYNPLTNETLAKMADDITDVTKDILPDQKIDCVAYGCTSGTIAAGYDVIEKNVKLAKPEAKVTTPITSAIKALKAFNINKVSVFTPYTKSINDSVINYFNKENIAVDGLTYFDIESDLDIGKVDEEYLFEVLSKINLEDSEALFVSCTALPVLSIIDKLEKKMNKVILSSNQTLIWESLNAIGYKNSIEGFGKLFKFN</sequence>
<dbReference type="OrthoDB" id="9816064at2"/>
<dbReference type="KEGG" id="pub:SAR11_1339"/>
<protein>
    <submittedName>
        <fullName evidence="1">Asp/Glu/Hydantoin racemase family</fullName>
    </submittedName>
</protein>
<dbReference type="Proteomes" id="UP000002528">
    <property type="component" value="Chromosome"/>
</dbReference>
<dbReference type="Pfam" id="PF17645">
    <property type="entry name" value="Amdase"/>
    <property type="match status" value="1"/>
</dbReference>
<proteinExistence type="predicted"/>
<dbReference type="eggNOG" id="COG3473">
    <property type="taxonomic scope" value="Bacteria"/>
</dbReference>
<dbReference type="HOGENOM" id="CLU_068086_3_0_5"/>
<dbReference type="GeneID" id="66295829"/>
<dbReference type="RefSeq" id="WP_011282321.1">
    <property type="nucleotide sequence ID" value="NC_007205.1"/>
</dbReference>
<dbReference type="AlphaFoldDB" id="Q4FKZ5"/>
<name>Q4FKZ5_PELUB</name>
<accession>Q4FKZ5</accession>
<evidence type="ECO:0000313" key="1">
    <source>
        <dbReference type="EMBL" id="AAZ22143.1"/>
    </source>
</evidence>
<dbReference type="InterPro" id="IPR053714">
    <property type="entry name" value="Iso_Racemase_Enz_sf"/>
</dbReference>
<dbReference type="Gene3D" id="3.40.50.12500">
    <property type="match status" value="1"/>
</dbReference>
<reference evidence="1 2" key="1">
    <citation type="journal article" date="2005" name="Science">
        <title>Genome streamlining in a cosmopolitan oceanic bacterium.</title>
        <authorList>
            <person name="Giovannoni S.J."/>
            <person name="Tripp H.J."/>
            <person name="Givan S."/>
            <person name="Podar M."/>
            <person name="Vergin K.L."/>
            <person name="Baptista D."/>
            <person name="Bibbs L."/>
            <person name="Eads J."/>
            <person name="Richardson T.H."/>
            <person name="Noordewier M."/>
            <person name="Rappe M.S."/>
            <person name="Short J.M."/>
            <person name="Carrington J.C."/>
            <person name="Mathur E.J."/>
        </authorList>
    </citation>
    <scope>NUCLEOTIDE SEQUENCE [LARGE SCALE GENOMIC DNA]</scope>
    <source>
        <strain evidence="1 2">HTCC1062</strain>
    </source>
</reference>
<keyword evidence="2" id="KW-1185">Reference proteome</keyword>
<organism evidence="1 2">
    <name type="scientific">Pelagibacter ubique (strain HTCC1062)</name>
    <dbReference type="NCBI Taxonomy" id="335992"/>
    <lineage>
        <taxon>Bacteria</taxon>
        <taxon>Pseudomonadati</taxon>
        <taxon>Pseudomonadota</taxon>
        <taxon>Alphaproteobacteria</taxon>
        <taxon>Candidatus Pelagibacterales</taxon>
        <taxon>Candidatus Pelagibacteraceae</taxon>
        <taxon>Candidatus Pelagibacter</taxon>
    </lineage>
</organism>
<dbReference type="InterPro" id="IPR026286">
    <property type="entry name" value="MaiA/AMDase"/>
</dbReference>
<dbReference type="EMBL" id="CP000084">
    <property type="protein sequence ID" value="AAZ22143.1"/>
    <property type="molecule type" value="Genomic_DNA"/>
</dbReference>
<dbReference type="PANTHER" id="PTHR40267">
    <property type="entry name" value="BLR3294 PROTEIN"/>
    <property type="match status" value="1"/>
</dbReference>
<dbReference type="STRING" id="335992.SAR11_1339"/>
<evidence type="ECO:0000313" key="2">
    <source>
        <dbReference type="Proteomes" id="UP000002528"/>
    </source>
</evidence>
<gene>
    <name evidence="1" type="ordered locus">SAR11_1339</name>
</gene>
<dbReference type="PIRSF" id="PIRSF015736">
    <property type="entry name" value="MI"/>
    <property type="match status" value="1"/>
</dbReference>
<dbReference type="PANTHER" id="PTHR40267:SF1">
    <property type="entry name" value="BLR3294 PROTEIN"/>
    <property type="match status" value="1"/>
</dbReference>